<name>E6WUF5_PSEUU</name>
<accession>E6WUF5</accession>
<dbReference type="OrthoDB" id="6058315at2"/>
<protein>
    <submittedName>
        <fullName evidence="1">Uncharacterized protein</fullName>
    </submittedName>
</protein>
<evidence type="ECO:0000313" key="1">
    <source>
        <dbReference type="EMBL" id="ADV27939.1"/>
    </source>
</evidence>
<organism evidence="1 2">
    <name type="scientific">Pseudoxanthomonas suwonensis (strain 11-1)</name>
    <dbReference type="NCBI Taxonomy" id="743721"/>
    <lineage>
        <taxon>Bacteria</taxon>
        <taxon>Pseudomonadati</taxon>
        <taxon>Pseudomonadota</taxon>
        <taxon>Gammaproteobacteria</taxon>
        <taxon>Lysobacterales</taxon>
        <taxon>Lysobacteraceae</taxon>
        <taxon>Pseudoxanthomonas</taxon>
    </lineage>
</organism>
<keyword evidence="2" id="KW-1185">Reference proteome</keyword>
<reference evidence="1 2" key="1">
    <citation type="submission" date="2011-01" db="EMBL/GenBank/DDBJ databases">
        <title>Complete sequence of Pseudoxanthomonas suwonensis 11-1.</title>
        <authorList>
            <consortium name="US DOE Joint Genome Institute"/>
            <person name="Lucas S."/>
            <person name="Copeland A."/>
            <person name="Lapidus A."/>
            <person name="Cheng J.-F."/>
            <person name="Goodwin L."/>
            <person name="Pitluck S."/>
            <person name="Teshima H."/>
            <person name="Detter J.C."/>
            <person name="Han C."/>
            <person name="Tapia R."/>
            <person name="Land M."/>
            <person name="Hauser L."/>
            <person name="Kyrpides N."/>
            <person name="Ivanova N."/>
            <person name="Ovchinnikova G."/>
            <person name="Siebers A.K."/>
            <person name="Allgaier M."/>
            <person name="Thelen M.P."/>
            <person name="Hugenholtz P."/>
            <person name="Gladden J."/>
            <person name="Woyke T."/>
        </authorList>
    </citation>
    <scope>NUCLEOTIDE SEQUENCE [LARGE SCALE GENOMIC DNA]</scope>
    <source>
        <strain evidence="2">11-1</strain>
    </source>
</reference>
<dbReference type="AlphaFoldDB" id="E6WUF5"/>
<evidence type="ECO:0000313" key="2">
    <source>
        <dbReference type="Proteomes" id="UP000008632"/>
    </source>
</evidence>
<dbReference type="RefSeq" id="WP_013535767.1">
    <property type="nucleotide sequence ID" value="NC_014924.1"/>
</dbReference>
<proteinExistence type="predicted"/>
<dbReference type="STRING" id="743721.Psesu_2103"/>
<gene>
    <name evidence="1" type="ordered locus">Psesu_2103</name>
</gene>
<dbReference type="Proteomes" id="UP000008632">
    <property type="component" value="Chromosome"/>
</dbReference>
<sequence length="117" mass="12727">MVIAVSLAVALAVAPVTQELCVGYRNGIEPDMRIRESDLGQPAAVIAAERLRDMVGRGEVTGGFQHGALNQAKVIHGHILLRQAIEDQRQFGRDSAEAASSTNAFCSWLETEGFWYD</sequence>
<dbReference type="EMBL" id="CP002446">
    <property type="protein sequence ID" value="ADV27939.1"/>
    <property type="molecule type" value="Genomic_DNA"/>
</dbReference>
<dbReference type="HOGENOM" id="CLU_2082883_0_0_6"/>
<dbReference type="KEGG" id="psu:Psesu_2103"/>